<keyword evidence="2" id="KW-1185">Reference proteome</keyword>
<evidence type="ECO:0000313" key="1">
    <source>
        <dbReference type="EMBL" id="TCO11768.1"/>
    </source>
</evidence>
<dbReference type="InterPro" id="IPR041916">
    <property type="entry name" value="Anti_sigma_zinc_sf"/>
</dbReference>
<protein>
    <recommendedName>
        <fullName evidence="3">Anti-sigma factor RsiW</fullName>
    </recommendedName>
</protein>
<proteinExistence type="predicted"/>
<dbReference type="Proteomes" id="UP000294881">
    <property type="component" value="Unassembled WGS sequence"/>
</dbReference>
<evidence type="ECO:0008006" key="3">
    <source>
        <dbReference type="Google" id="ProtNLM"/>
    </source>
</evidence>
<reference evidence="1 2" key="1">
    <citation type="submission" date="2019-03" db="EMBL/GenBank/DDBJ databases">
        <title>Genomic Encyclopedia of Type Strains, Phase IV (KMG-IV): sequencing the most valuable type-strain genomes for metagenomic binning, comparative biology and taxonomic classification.</title>
        <authorList>
            <person name="Goeker M."/>
        </authorList>
    </citation>
    <scope>NUCLEOTIDE SEQUENCE [LARGE SCALE GENOMIC DNA]</scope>
    <source>
        <strain evidence="1 2">DSM 22958</strain>
    </source>
</reference>
<dbReference type="AlphaFoldDB" id="A0A4R2GPV6"/>
<dbReference type="EMBL" id="SLWL01000011">
    <property type="protein sequence ID" value="TCO11768.1"/>
    <property type="molecule type" value="Genomic_DNA"/>
</dbReference>
<evidence type="ECO:0000313" key="2">
    <source>
        <dbReference type="Proteomes" id="UP000294881"/>
    </source>
</evidence>
<comment type="caution">
    <text evidence="1">The sequence shown here is derived from an EMBL/GenBank/DDBJ whole genome shotgun (WGS) entry which is preliminary data.</text>
</comment>
<organism evidence="1 2">
    <name type="scientific">Camelimonas lactis</name>
    <dbReference type="NCBI Taxonomy" id="659006"/>
    <lineage>
        <taxon>Bacteria</taxon>
        <taxon>Pseudomonadati</taxon>
        <taxon>Pseudomonadota</taxon>
        <taxon>Alphaproteobacteria</taxon>
        <taxon>Hyphomicrobiales</taxon>
        <taxon>Chelatococcaceae</taxon>
        <taxon>Camelimonas</taxon>
    </lineage>
</organism>
<sequence>MTSASAAAQPPDDDLELLLPFYAAGKLSPQEARRIEARLAGDAEFRRRLDLIEEERGQTVLLNDSIAPPSSATRERLFAMIDADIAATPAGRAAYQGNHDSVAAGGQEGLRGGLRAWLVGLAAAITPRAMGYAVAGLAALAVVQAGLLAHLASGRNRPDVYVTASAPVEPGGVHVLARFAPGVTMTAVAAWLRDNGMRIVDGPKPGDLWRLRIAADAAGKEAAMRKLQASPGVFATVLPE</sequence>
<dbReference type="RefSeq" id="WP_132008431.1">
    <property type="nucleotide sequence ID" value="NZ_JBHUNN010000002.1"/>
</dbReference>
<dbReference type="OrthoDB" id="7877390at2"/>
<gene>
    <name evidence="1" type="ORF">EV666_11143</name>
</gene>
<name>A0A4R2GPV6_9HYPH</name>
<dbReference type="Gene3D" id="1.10.10.1320">
    <property type="entry name" value="Anti-sigma factor, zinc-finger domain"/>
    <property type="match status" value="1"/>
</dbReference>
<accession>A0A4R2GPV6</accession>